<dbReference type="Proteomes" id="UP000619260">
    <property type="component" value="Unassembled WGS sequence"/>
</dbReference>
<dbReference type="Gene3D" id="3.20.20.80">
    <property type="entry name" value="Glycosidases"/>
    <property type="match status" value="1"/>
</dbReference>
<keyword evidence="6" id="KW-0808">Transferase</keyword>
<evidence type="ECO:0000313" key="10">
    <source>
        <dbReference type="EMBL" id="GIJ51578.1"/>
    </source>
</evidence>
<evidence type="ECO:0000256" key="6">
    <source>
        <dbReference type="ARBA" id="ARBA00022679"/>
    </source>
</evidence>
<evidence type="ECO:0000313" key="11">
    <source>
        <dbReference type="Proteomes" id="UP000619260"/>
    </source>
</evidence>
<evidence type="ECO:0000256" key="7">
    <source>
        <dbReference type="ARBA" id="ARBA00023277"/>
    </source>
</evidence>
<dbReference type="GO" id="GO:0004134">
    <property type="term" value="F:4-alpha-glucanotransferase activity"/>
    <property type="evidence" value="ECO:0007669"/>
    <property type="project" value="UniProtKB-EC"/>
</dbReference>
<dbReference type="InterPro" id="IPR003385">
    <property type="entry name" value="Glyco_hydro_77"/>
</dbReference>
<comment type="caution">
    <text evidence="10">The sequence shown here is derived from an EMBL/GenBank/DDBJ whole genome shotgun (WGS) entry which is preliminary data.</text>
</comment>
<dbReference type="SUPFAM" id="SSF51445">
    <property type="entry name" value="(Trans)glycosidases"/>
    <property type="match status" value="1"/>
</dbReference>
<dbReference type="GO" id="GO:0005975">
    <property type="term" value="P:carbohydrate metabolic process"/>
    <property type="evidence" value="ECO:0007669"/>
    <property type="project" value="InterPro"/>
</dbReference>
<sequence>MDPVLAELADAHGVATWFENSRRERQEIAPDVVRSVLGLLDVDASTPSAAAAALAEQKRRPATGTLILREGQPAPAGGAVTLEDGSAHTGGPLPLGYHTLVEGDVARALIVTPAALPAPPRAWGWMVQLYALHSASSWGMGDFADLAEVVRRAADDGAGFVLLNPLHAPVPGEHVPASPYSPSSRRFVNPLYLRVAEIEGYAAAKSTVDGLRPARTGDLIDYDGVWAAKRAALERLAPKEFAFDDPALRDYATYAALAERHGSDWRRWPEELRRPDSPAVARAREELTELVAFHGWLQSCAEEQLERADRAAADMGIGIVHDLAVGIDPGGADGWLLQDHLAQGVRIGAPPDAFNQLGQDWGLAAWRPDRLDAAGYAPYRDLLRSLFAHAKGLRVDHVAGLWRLWWVPPGGSALDGTYVRYDPAAMVGILALEARRAGAVVVGEDLGTVPPYVTEGLGERNMLGCSVLWFTREAADWDTFLPSAKWPVNSLATVSTHDLPTAPGFLTGEHVRVRDELGVLARPAAEEAAEARKDRDALVELLVTEGFLVDADAPDEEIVVAMHGFLAATPSRLVAIAPYDVIGEVRQPNLPGTVDEYPNWRIPLPVSLDALFDDPRVRRVVSVLRESR</sequence>
<dbReference type="PANTHER" id="PTHR32438:SF5">
    <property type="entry name" value="4-ALPHA-GLUCANOTRANSFERASE DPE1, CHLOROPLASTIC_AMYLOPLASTIC"/>
    <property type="match status" value="1"/>
</dbReference>
<dbReference type="AlphaFoldDB" id="A0A8J3YXV7"/>
<keyword evidence="5" id="KW-0328">Glycosyltransferase</keyword>
<proteinExistence type="inferred from homology"/>
<reference evidence="10" key="1">
    <citation type="submission" date="2021-01" db="EMBL/GenBank/DDBJ databases">
        <title>Whole genome shotgun sequence of Virgisporangium aliadipatigenens NBRC 105644.</title>
        <authorList>
            <person name="Komaki H."/>
            <person name="Tamura T."/>
        </authorList>
    </citation>
    <scope>NUCLEOTIDE SEQUENCE</scope>
    <source>
        <strain evidence="10">NBRC 105644</strain>
    </source>
</reference>
<dbReference type="PANTHER" id="PTHR32438">
    <property type="entry name" value="4-ALPHA-GLUCANOTRANSFERASE DPE1, CHLOROPLASTIC/AMYLOPLASTIC"/>
    <property type="match status" value="1"/>
</dbReference>
<dbReference type="EC" id="2.4.1.25" evidence="3"/>
<evidence type="ECO:0000256" key="1">
    <source>
        <dbReference type="ARBA" id="ARBA00000439"/>
    </source>
</evidence>
<keyword evidence="7" id="KW-0119">Carbohydrate metabolism</keyword>
<dbReference type="InterPro" id="IPR017853">
    <property type="entry name" value="GH"/>
</dbReference>
<dbReference type="Pfam" id="PF02446">
    <property type="entry name" value="Glyco_hydro_77"/>
    <property type="match status" value="1"/>
</dbReference>
<comment type="catalytic activity">
    <reaction evidence="1">
        <text>Transfers a segment of a (1-&gt;4)-alpha-D-glucan to a new position in an acceptor, which may be glucose or a (1-&gt;4)-alpha-D-glucan.</text>
        <dbReference type="EC" id="2.4.1.25"/>
    </reaction>
</comment>
<evidence type="ECO:0000256" key="4">
    <source>
        <dbReference type="ARBA" id="ARBA00020295"/>
    </source>
</evidence>
<accession>A0A8J3YXV7</accession>
<dbReference type="EMBL" id="BOPF01000050">
    <property type="protein sequence ID" value="GIJ51578.1"/>
    <property type="molecule type" value="Genomic_DNA"/>
</dbReference>
<name>A0A8J3YXV7_9ACTN</name>
<evidence type="ECO:0000256" key="3">
    <source>
        <dbReference type="ARBA" id="ARBA00012560"/>
    </source>
</evidence>
<organism evidence="10 11">
    <name type="scientific">Virgisporangium aliadipatigenens</name>
    <dbReference type="NCBI Taxonomy" id="741659"/>
    <lineage>
        <taxon>Bacteria</taxon>
        <taxon>Bacillati</taxon>
        <taxon>Actinomycetota</taxon>
        <taxon>Actinomycetes</taxon>
        <taxon>Micromonosporales</taxon>
        <taxon>Micromonosporaceae</taxon>
        <taxon>Virgisporangium</taxon>
    </lineage>
</organism>
<protein>
    <recommendedName>
        <fullName evidence="4">4-alpha-glucanotransferase</fullName>
        <ecNumber evidence="3">2.4.1.25</ecNumber>
    </recommendedName>
    <alternativeName>
        <fullName evidence="8">Amylomaltase</fullName>
    </alternativeName>
    <alternativeName>
        <fullName evidence="9">Disproportionating enzyme</fullName>
    </alternativeName>
</protein>
<dbReference type="RefSeq" id="WP_203904975.1">
    <property type="nucleotide sequence ID" value="NZ_BOPF01000050.1"/>
</dbReference>
<evidence type="ECO:0000256" key="5">
    <source>
        <dbReference type="ARBA" id="ARBA00022676"/>
    </source>
</evidence>
<keyword evidence="11" id="KW-1185">Reference proteome</keyword>
<gene>
    <name evidence="10" type="primary">malQ</name>
    <name evidence="10" type="ORF">Val02_84640</name>
</gene>
<evidence type="ECO:0000256" key="2">
    <source>
        <dbReference type="ARBA" id="ARBA00005684"/>
    </source>
</evidence>
<evidence type="ECO:0000256" key="8">
    <source>
        <dbReference type="ARBA" id="ARBA00031423"/>
    </source>
</evidence>
<evidence type="ECO:0000256" key="9">
    <source>
        <dbReference type="ARBA" id="ARBA00031501"/>
    </source>
</evidence>
<comment type="similarity">
    <text evidence="2">Belongs to the disproportionating enzyme family.</text>
</comment>